<dbReference type="PANTHER" id="PTHR34235:SF4">
    <property type="entry name" value="SLR0291 PROTEIN"/>
    <property type="match status" value="1"/>
</dbReference>
<evidence type="ECO:0008006" key="3">
    <source>
        <dbReference type="Google" id="ProtNLM"/>
    </source>
</evidence>
<dbReference type="RefSeq" id="WP_188618951.1">
    <property type="nucleotide sequence ID" value="NZ_BMJS01000069.1"/>
</dbReference>
<evidence type="ECO:0000313" key="1">
    <source>
        <dbReference type="EMBL" id="GGG08415.1"/>
    </source>
</evidence>
<evidence type="ECO:0000313" key="2">
    <source>
        <dbReference type="Proteomes" id="UP000636949"/>
    </source>
</evidence>
<dbReference type="Gene3D" id="1.20.1220.20">
    <property type="entry name" value="Uncharcterised protein PF01724"/>
    <property type="match status" value="1"/>
</dbReference>
<dbReference type="AlphaFoldDB" id="A0A8J2Z749"/>
<keyword evidence="2" id="KW-1185">Reference proteome</keyword>
<protein>
    <recommendedName>
        <fullName evidence="3">DUF29 domain-containing protein</fullName>
    </recommendedName>
</protein>
<accession>A0A8J2Z749</accession>
<organism evidence="1 2">
    <name type="scientific">Cysteiniphilum litorale</name>
    <dbReference type="NCBI Taxonomy" id="2056700"/>
    <lineage>
        <taxon>Bacteria</taxon>
        <taxon>Pseudomonadati</taxon>
        <taxon>Pseudomonadota</taxon>
        <taxon>Gammaproteobacteria</taxon>
        <taxon>Thiotrichales</taxon>
        <taxon>Fastidiosibacteraceae</taxon>
        <taxon>Cysteiniphilum</taxon>
    </lineage>
</organism>
<dbReference type="PANTHER" id="PTHR34235">
    <property type="entry name" value="SLR1203 PROTEIN-RELATED"/>
    <property type="match status" value="1"/>
</dbReference>
<reference evidence="1" key="1">
    <citation type="journal article" date="2014" name="Int. J. Syst. Evol. Microbiol.">
        <title>Complete genome sequence of Corynebacterium casei LMG S-19264T (=DSM 44701T), isolated from a smear-ripened cheese.</title>
        <authorList>
            <consortium name="US DOE Joint Genome Institute (JGI-PGF)"/>
            <person name="Walter F."/>
            <person name="Albersmeier A."/>
            <person name="Kalinowski J."/>
            <person name="Ruckert C."/>
        </authorList>
    </citation>
    <scope>NUCLEOTIDE SEQUENCE</scope>
    <source>
        <strain evidence="1">CGMCC 1.15758</strain>
    </source>
</reference>
<proteinExistence type="predicted"/>
<sequence>MNTQSLYDRDFYQWAISTAQALKSGHFDQVEIDYLADEVESMAKRDYRELISRLTVLLAHLLKWQFQPLQRCASWTGTIREQRVQIELLLNDSPSLRPKLVKLLEDSKLYTSALKIVLNETGLQMSELPKSLPYALEQILDEDYLP</sequence>
<dbReference type="InterPro" id="IPR002636">
    <property type="entry name" value="DUF29"/>
</dbReference>
<gene>
    <name evidence="1" type="ORF">GCM10010995_27460</name>
</gene>
<dbReference type="EMBL" id="BMJS01000069">
    <property type="protein sequence ID" value="GGG08415.1"/>
    <property type="molecule type" value="Genomic_DNA"/>
</dbReference>
<comment type="caution">
    <text evidence="1">The sequence shown here is derived from an EMBL/GenBank/DDBJ whole genome shotgun (WGS) entry which is preliminary data.</text>
</comment>
<reference evidence="1" key="2">
    <citation type="submission" date="2020-09" db="EMBL/GenBank/DDBJ databases">
        <authorList>
            <person name="Sun Q."/>
            <person name="Zhou Y."/>
        </authorList>
    </citation>
    <scope>NUCLEOTIDE SEQUENCE</scope>
    <source>
        <strain evidence="1">CGMCC 1.15758</strain>
    </source>
</reference>
<dbReference type="Pfam" id="PF01724">
    <property type="entry name" value="DUF29"/>
    <property type="match status" value="1"/>
</dbReference>
<dbReference type="Proteomes" id="UP000636949">
    <property type="component" value="Unassembled WGS sequence"/>
</dbReference>
<name>A0A8J2Z749_9GAMM</name>